<dbReference type="GO" id="GO:0000307">
    <property type="term" value="C:cyclin-dependent protein kinase holoenzyme complex"/>
    <property type="evidence" value="ECO:0007669"/>
    <property type="project" value="TreeGrafter"/>
</dbReference>
<keyword evidence="5 10" id="KW-0418">Kinase</keyword>
<dbReference type="InterPro" id="IPR011009">
    <property type="entry name" value="Kinase-like_dom_sf"/>
</dbReference>
<feature type="compositionally biased region" description="Basic and acidic residues" evidence="8">
    <location>
        <begin position="468"/>
        <end position="485"/>
    </location>
</feature>
<feature type="compositionally biased region" description="Low complexity" evidence="8">
    <location>
        <begin position="490"/>
        <end position="506"/>
    </location>
</feature>
<dbReference type="GO" id="GO:0008353">
    <property type="term" value="F:RNA polymerase II CTD heptapeptide repeat kinase activity"/>
    <property type="evidence" value="ECO:0007669"/>
    <property type="project" value="TreeGrafter"/>
</dbReference>
<dbReference type="Gene3D" id="3.30.200.20">
    <property type="entry name" value="Phosphorylase Kinase, domain 1"/>
    <property type="match status" value="1"/>
</dbReference>
<feature type="domain" description="Protein kinase" evidence="9">
    <location>
        <begin position="131"/>
        <end position="442"/>
    </location>
</feature>
<evidence type="ECO:0000256" key="4">
    <source>
        <dbReference type="ARBA" id="ARBA00022741"/>
    </source>
</evidence>
<dbReference type="GO" id="GO:0032968">
    <property type="term" value="P:positive regulation of transcription elongation by RNA polymerase II"/>
    <property type="evidence" value="ECO:0007669"/>
    <property type="project" value="TreeGrafter"/>
</dbReference>
<sequence>MGCACAKASSAVQDRDSQESAKQRLASLSRRISDSRVNSSRRHEGVLRYHGDEVKAMRFDKKANASMRVYDDQIEKRRRERSEASVMEHPCVGRVPKATQGEQVAAGWPAWLSNAAGEAIKGWLPRSATTFEKLEKIGQGTYSNVYKARDVTHNKIVALKKVRFDNLDCESVKFMAREIIILRRLDHRNIIKLEGLITSQMSRSLYLVFEYMEHDLTGLASHPGIKFSEPQVKCYMQQLLSGLDHCHSRGILHRDIKGSNLLIDNNGILKIADFGLATSYDPHHSVPLTSRVVTLWYRPPELLLGASHYGVAVDLWSSGCILGELYSGKPILPGKTEVPFLGICFHKILAIDAFYYPLDQIIFKVEQLHKIFKLCGSPSEDYWRKLKLPHSTYFRPPQSYRRCVAETMKDFPAAAVGLLETLLSVDPAHRGTAALALKSEFFTTKPLACDPSTLPKYPPCKEIDAKVRDEARRERKVDLERRGQNESRASNSNMQSVMSMQRRQNQTSLKSQSEVFNPRREGAVSGLLVAPPKEPRAVKEVRADYSERLRKRFSQSGPLADGPEWTKSGKKLDDLQAVSTAIDLSKLSDLVATRTLLSEVSVHCSCISKPVWLSNSMPFLLFFQHGHGHKGNKIYVSGPLLNSSNNVDKMLKDHDRKIQEFSRRARLDKTRAEKVHPHGKQVTAN</sequence>
<feature type="region of interest" description="Disordered" evidence="8">
    <location>
        <begin position="468"/>
        <end position="513"/>
    </location>
</feature>
<evidence type="ECO:0000313" key="10">
    <source>
        <dbReference type="EMBL" id="KAK7845051.1"/>
    </source>
</evidence>
<dbReference type="InterPro" id="IPR017441">
    <property type="entry name" value="Protein_kinase_ATP_BS"/>
</dbReference>
<evidence type="ECO:0000256" key="3">
    <source>
        <dbReference type="ARBA" id="ARBA00022679"/>
    </source>
</evidence>
<dbReference type="CDD" id="cd07840">
    <property type="entry name" value="STKc_CDK9_like"/>
    <property type="match status" value="1"/>
</dbReference>
<evidence type="ECO:0000256" key="1">
    <source>
        <dbReference type="ARBA" id="ARBA00006485"/>
    </source>
</evidence>
<keyword evidence="2" id="KW-0723">Serine/threonine-protein kinase</keyword>
<evidence type="ECO:0000256" key="7">
    <source>
        <dbReference type="PROSITE-ProRule" id="PRU10141"/>
    </source>
</evidence>
<evidence type="ECO:0000256" key="5">
    <source>
        <dbReference type="ARBA" id="ARBA00022777"/>
    </source>
</evidence>
<accession>A0AAW0L329</accession>
<dbReference type="Proteomes" id="UP000237347">
    <property type="component" value="Unassembled WGS sequence"/>
</dbReference>
<feature type="binding site" evidence="7">
    <location>
        <position position="160"/>
    </location>
    <ligand>
        <name>ATP</name>
        <dbReference type="ChEBI" id="CHEBI:30616"/>
    </ligand>
</feature>
<comment type="similarity">
    <text evidence="1">Belongs to the protein kinase superfamily. CMGC Ser/Thr protein kinase family. CDC2/CDKX subfamily.</text>
</comment>
<reference evidence="10 11" key="1">
    <citation type="journal article" date="2018" name="Sci. Data">
        <title>The draft genome sequence of cork oak.</title>
        <authorList>
            <person name="Ramos A.M."/>
            <person name="Usie A."/>
            <person name="Barbosa P."/>
            <person name="Barros P.M."/>
            <person name="Capote T."/>
            <person name="Chaves I."/>
            <person name="Simoes F."/>
            <person name="Abreu I."/>
            <person name="Carrasquinho I."/>
            <person name="Faro C."/>
            <person name="Guimaraes J.B."/>
            <person name="Mendonca D."/>
            <person name="Nobrega F."/>
            <person name="Rodrigues L."/>
            <person name="Saibo N.J.M."/>
            <person name="Varela M.C."/>
            <person name="Egas C."/>
            <person name="Matos J."/>
            <person name="Miguel C.M."/>
            <person name="Oliveira M.M."/>
            <person name="Ricardo C.P."/>
            <person name="Goncalves S."/>
        </authorList>
    </citation>
    <scope>NUCLEOTIDE SEQUENCE [LARGE SCALE GENOMIC DNA]</scope>
    <source>
        <strain evidence="11">cv. HL8</strain>
    </source>
</reference>
<evidence type="ECO:0000313" key="11">
    <source>
        <dbReference type="Proteomes" id="UP000237347"/>
    </source>
</evidence>
<proteinExistence type="inferred from homology"/>
<feature type="region of interest" description="Disordered" evidence="8">
    <location>
        <begin position="7"/>
        <end position="44"/>
    </location>
</feature>
<dbReference type="GO" id="GO:0005634">
    <property type="term" value="C:nucleus"/>
    <property type="evidence" value="ECO:0007669"/>
    <property type="project" value="TreeGrafter"/>
</dbReference>
<dbReference type="AlphaFoldDB" id="A0AAW0L329"/>
<dbReference type="PANTHER" id="PTHR24056">
    <property type="entry name" value="CELL DIVISION PROTEIN KINASE"/>
    <property type="match status" value="1"/>
</dbReference>
<dbReference type="PANTHER" id="PTHR24056:SF380">
    <property type="entry name" value="PROTEIN KINASE DOMAIN-CONTAINING PROTEIN"/>
    <property type="match status" value="1"/>
</dbReference>
<dbReference type="SUPFAM" id="SSF56112">
    <property type="entry name" value="Protein kinase-like (PK-like)"/>
    <property type="match status" value="1"/>
</dbReference>
<dbReference type="InterPro" id="IPR050108">
    <property type="entry name" value="CDK"/>
</dbReference>
<comment type="caution">
    <text evidence="10">The sequence shown here is derived from an EMBL/GenBank/DDBJ whole genome shotgun (WGS) entry which is preliminary data.</text>
</comment>
<dbReference type="InterPro" id="IPR008271">
    <property type="entry name" value="Ser/Thr_kinase_AS"/>
</dbReference>
<dbReference type="Gene3D" id="1.10.510.10">
    <property type="entry name" value="Transferase(Phosphotransferase) domain 1"/>
    <property type="match status" value="1"/>
</dbReference>
<evidence type="ECO:0000256" key="6">
    <source>
        <dbReference type="ARBA" id="ARBA00022840"/>
    </source>
</evidence>
<dbReference type="PROSITE" id="PS50011">
    <property type="entry name" value="PROTEIN_KINASE_DOM"/>
    <property type="match status" value="1"/>
</dbReference>
<feature type="compositionally biased region" description="Basic and acidic residues" evidence="8">
    <location>
        <begin position="13"/>
        <end position="22"/>
    </location>
</feature>
<dbReference type="EMBL" id="PKMF04000175">
    <property type="protein sequence ID" value="KAK7845051.1"/>
    <property type="molecule type" value="Genomic_DNA"/>
</dbReference>
<evidence type="ECO:0000256" key="2">
    <source>
        <dbReference type="ARBA" id="ARBA00022527"/>
    </source>
</evidence>
<dbReference type="FunFam" id="1.10.510.10:FF:000043">
    <property type="entry name" value="probable serine/threonine-protein kinase At1g54610"/>
    <property type="match status" value="1"/>
</dbReference>
<dbReference type="FunFam" id="3.30.200.20:FF:000021">
    <property type="entry name" value="probable serine/threonine-protein kinase At1g54610"/>
    <property type="match status" value="1"/>
</dbReference>
<evidence type="ECO:0000259" key="9">
    <source>
        <dbReference type="PROSITE" id="PS50011"/>
    </source>
</evidence>
<gene>
    <name evidence="10" type="ORF">CFP56_010017</name>
</gene>
<organism evidence="10 11">
    <name type="scientific">Quercus suber</name>
    <name type="common">Cork oak</name>
    <dbReference type="NCBI Taxonomy" id="58331"/>
    <lineage>
        <taxon>Eukaryota</taxon>
        <taxon>Viridiplantae</taxon>
        <taxon>Streptophyta</taxon>
        <taxon>Embryophyta</taxon>
        <taxon>Tracheophyta</taxon>
        <taxon>Spermatophyta</taxon>
        <taxon>Magnoliopsida</taxon>
        <taxon>eudicotyledons</taxon>
        <taxon>Gunneridae</taxon>
        <taxon>Pentapetalae</taxon>
        <taxon>rosids</taxon>
        <taxon>fabids</taxon>
        <taxon>Fagales</taxon>
        <taxon>Fagaceae</taxon>
        <taxon>Quercus</taxon>
    </lineage>
</organism>
<keyword evidence="6 7" id="KW-0067">ATP-binding</keyword>
<dbReference type="PROSITE" id="PS00108">
    <property type="entry name" value="PROTEIN_KINASE_ST"/>
    <property type="match status" value="1"/>
</dbReference>
<dbReference type="Pfam" id="PF00069">
    <property type="entry name" value="Pkinase"/>
    <property type="match status" value="1"/>
</dbReference>
<keyword evidence="3" id="KW-0808">Transferase</keyword>
<evidence type="ECO:0000256" key="8">
    <source>
        <dbReference type="SAM" id="MobiDB-lite"/>
    </source>
</evidence>
<protein>
    <submittedName>
        <fullName evidence="10">Serine/threonine-protein kinase</fullName>
    </submittedName>
</protein>
<dbReference type="InterPro" id="IPR000719">
    <property type="entry name" value="Prot_kinase_dom"/>
</dbReference>
<keyword evidence="11" id="KW-1185">Reference proteome</keyword>
<dbReference type="SMART" id="SM00220">
    <property type="entry name" value="S_TKc"/>
    <property type="match status" value="1"/>
</dbReference>
<dbReference type="GO" id="GO:0005524">
    <property type="term" value="F:ATP binding"/>
    <property type="evidence" value="ECO:0007669"/>
    <property type="project" value="UniProtKB-UniRule"/>
</dbReference>
<name>A0AAW0L329_QUESU</name>
<keyword evidence="4 7" id="KW-0547">Nucleotide-binding</keyword>
<dbReference type="PROSITE" id="PS00107">
    <property type="entry name" value="PROTEIN_KINASE_ATP"/>
    <property type="match status" value="1"/>
</dbReference>